<dbReference type="SUPFAM" id="SSF53474">
    <property type="entry name" value="alpha/beta-Hydrolases"/>
    <property type="match status" value="1"/>
</dbReference>
<evidence type="ECO:0000259" key="3">
    <source>
        <dbReference type="Pfam" id="PF00135"/>
    </source>
</evidence>
<dbReference type="EMBL" id="LNIX01000033">
    <property type="protein sequence ID" value="OXA40544.1"/>
    <property type="molecule type" value="Genomic_DNA"/>
</dbReference>
<dbReference type="InterPro" id="IPR002018">
    <property type="entry name" value="CarbesteraseB"/>
</dbReference>
<evidence type="ECO:0000256" key="2">
    <source>
        <dbReference type="SAM" id="SignalP"/>
    </source>
</evidence>
<dbReference type="Proteomes" id="UP000198287">
    <property type="component" value="Unassembled WGS sequence"/>
</dbReference>
<reference evidence="4 5" key="1">
    <citation type="submission" date="2015-12" db="EMBL/GenBank/DDBJ databases">
        <title>The genome of Folsomia candida.</title>
        <authorList>
            <person name="Faddeeva A."/>
            <person name="Derks M.F."/>
            <person name="Anvar Y."/>
            <person name="Smit S."/>
            <person name="Van Straalen N."/>
            <person name="Roelofs D."/>
        </authorList>
    </citation>
    <scope>NUCLEOTIDE SEQUENCE [LARGE SCALE GENOMIC DNA]</scope>
    <source>
        <strain evidence="4 5">VU population</strain>
        <tissue evidence="4">Whole body</tissue>
    </source>
</reference>
<sequence>MVFLMAAAILGFVAGTTLIISRQCVDNPSMCPDNNGNQFFYYWTTGQRPIVATGSGDVRGVTWTSRDGKAFSAFLGIPYAQVETRFEPAKPYPKWDEVREAATFGPVCLQVDRKKWIISGSEDCLFLNVYSPQISNDSLLPVMVWIDGSLGWQHGSGDKVNPKNFMDEKVVLVTFNFRQSSLGFLSSGDGEVQGNFGLKDQVLALTWVKKEIKNFGGDPDRVTIFGSDSGAASVHLHMLSPMSKGLFHRAISQSGSAHCPWTLMHNAASKFASLAEQLDCNGTSTKSKLDCIRSKSGEEVNSTWNGEPYATFGPTVEKSGSNRFLDKTPRELISSRGGDMVPWIVGFNEEEGRYFGSKVLNSVYLTNELNTNWKSLAPISFFYEDIFPSQAEKDSFSSRLQNTYFGGRYIGRGDTWENYTNLYTDRYYLSGIMESVKGHGGVVYPYILKYKSDLTYYTGFITGEFRIKRAPSHFDELFYLFNWEWTLEQIWYTNFSKKLVKMWVTFAETGVPQGWGSKPDWPQYSPSDNGTINWYVIDADTSIMADDPGWEIRLDYWKSANLRDDSAL</sequence>
<organism evidence="4 5">
    <name type="scientific">Folsomia candida</name>
    <name type="common">Springtail</name>
    <dbReference type="NCBI Taxonomy" id="158441"/>
    <lineage>
        <taxon>Eukaryota</taxon>
        <taxon>Metazoa</taxon>
        <taxon>Ecdysozoa</taxon>
        <taxon>Arthropoda</taxon>
        <taxon>Hexapoda</taxon>
        <taxon>Collembola</taxon>
        <taxon>Entomobryomorpha</taxon>
        <taxon>Isotomoidea</taxon>
        <taxon>Isotomidae</taxon>
        <taxon>Proisotominae</taxon>
        <taxon>Folsomia</taxon>
    </lineage>
</organism>
<gene>
    <name evidence="4" type="ORF">Fcan01_24768</name>
</gene>
<dbReference type="InterPro" id="IPR019819">
    <property type="entry name" value="Carboxylesterase_B_CS"/>
</dbReference>
<protein>
    <submittedName>
        <fullName evidence="4">Venom carboxylesterase-6</fullName>
    </submittedName>
</protein>
<name>A0A226D6R7_FOLCA</name>
<keyword evidence="5" id="KW-1185">Reference proteome</keyword>
<dbReference type="Pfam" id="PF00135">
    <property type="entry name" value="COesterase"/>
    <property type="match status" value="1"/>
</dbReference>
<evidence type="ECO:0000313" key="4">
    <source>
        <dbReference type="EMBL" id="OXA40544.1"/>
    </source>
</evidence>
<proteinExistence type="predicted"/>
<dbReference type="PROSITE" id="PS00941">
    <property type="entry name" value="CARBOXYLESTERASE_B_2"/>
    <property type="match status" value="1"/>
</dbReference>
<evidence type="ECO:0000313" key="5">
    <source>
        <dbReference type="Proteomes" id="UP000198287"/>
    </source>
</evidence>
<feature type="domain" description="Carboxylesterase type B" evidence="3">
    <location>
        <begin position="48"/>
        <end position="530"/>
    </location>
</feature>
<dbReference type="InterPro" id="IPR050309">
    <property type="entry name" value="Type-B_Carboxylest/Lipase"/>
</dbReference>
<keyword evidence="1" id="KW-0325">Glycoprotein</keyword>
<accession>A0A226D6R7</accession>
<feature type="chain" id="PRO_5013030933" evidence="2">
    <location>
        <begin position="16"/>
        <end position="568"/>
    </location>
</feature>
<dbReference type="PANTHER" id="PTHR11559">
    <property type="entry name" value="CARBOXYLESTERASE"/>
    <property type="match status" value="1"/>
</dbReference>
<feature type="signal peptide" evidence="2">
    <location>
        <begin position="1"/>
        <end position="15"/>
    </location>
</feature>
<evidence type="ECO:0000256" key="1">
    <source>
        <dbReference type="ARBA" id="ARBA00023180"/>
    </source>
</evidence>
<dbReference type="OMA" id="ADTSIMA"/>
<dbReference type="AlphaFoldDB" id="A0A226D6R7"/>
<dbReference type="OrthoDB" id="8174896at2759"/>
<keyword evidence="2" id="KW-0732">Signal</keyword>
<comment type="caution">
    <text evidence="4">The sequence shown here is derived from an EMBL/GenBank/DDBJ whole genome shotgun (WGS) entry which is preliminary data.</text>
</comment>
<dbReference type="Gene3D" id="3.40.50.1820">
    <property type="entry name" value="alpha/beta hydrolase"/>
    <property type="match status" value="1"/>
</dbReference>
<dbReference type="InterPro" id="IPR029058">
    <property type="entry name" value="AB_hydrolase_fold"/>
</dbReference>